<reference evidence="10 11" key="1">
    <citation type="journal article" date="2017" name="Int J Environ Stud">
        <title>Does the Miocene-Pliocene relict legume Oxytropis triphylla form nitrogen-fixing nodules with a combination of bacterial strains?</title>
        <authorList>
            <person name="Safronova V."/>
            <person name="Belimov A."/>
            <person name="Sazanova A."/>
            <person name="Kuznetsova I."/>
            <person name="Popova J."/>
            <person name="Andronov E."/>
            <person name="Verkhozina A."/>
            <person name="Tikhonovich I."/>
        </authorList>
    </citation>
    <scope>NUCLEOTIDE SEQUENCE [LARGE SCALE GENOMIC DNA]</scope>
    <source>
        <strain evidence="10 11">Tri-38</strain>
    </source>
</reference>
<dbReference type="Proteomes" id="UP000232163">
    <property type="component" value="Unassembled WGS sequence"/>
</dbReference>
<feature type="transmembrane region" description="Helical" evidence="8">
    <location>
        <begin position="295"/>
        <end position="316"/>
    </location>
</feature>
<keyword evidence="3 8" id="KW-0813">Transport</keyword>
<sequence>MAGEKTLAIAPTATVSSKTTPMVVRTAKTDERLRTIMAILPASPLLLFMMAFLVVPMFFIFKTSVSDNDIVVALPRTLSSLKGSDFNGIPPAAAFAALGQDLDAAATSGKLRPLGRRIGYELPRGLNIVLDASRAVRQIDTASASPETWKDVLVASNDAWSRPGIWQIISKYDGNYSSFYLRWALGFQVVRDIDGTAAPDQGYDFRSIYLRTIAISVLVTALTVLIGYPLAYVISNAKGRTAALLLFLILLPFWTSLLVRTMSWIVMLQTNGVLNSVLVGSGISAEPLKLLYTRLATVLAMIQIQLPFTVLPMISVMKAISPSHVRAARSLGAGPIRAHVTVFMPQAVPGIAAGGLLTFVLCLGFYLTPALVGGPADQMVSFFIARFTNEELNWGLASALSVVLVVGAGIIAFPFARYVAKHSSERI</sequence>
<comment type="similarity">
    <text evidence="2">Belongs to the binding-protein-dependent transport system permease family. CysTW subfamily.</text>
</comment>
<name>A0A2N9W0N0_9HYPH</name>
<dbReference type="PANTHER" id="PTHR42929:SF5">
    <property type="entry name" value="ABC TRANSPORTER PERMEASE PROTEIN"/>
    <property type="match status" value="1"/>
</dbReference>
<organism evidence="10 11">
    <name type="scientific">Phyllobacterium zundukense</name>
    <dbReference type="NCBI Taxonomy" id="1867719"/>
    <lineage>
        <taxon>Bacteria</taxon>
        <taxon>Pseudomonadati</taxon>
        <taxon>Pseudomonadota</taxon>
        <taxon>Alphaproteobacteria</taxon>
        <taxon>Hyphomicrobiales</taxon>
        <taxon>Phyllobacteriaceae</taxon>
        <taxon>Phyllobacterium</taxon>
    </lineage>
</organism>
<keyword evidence="7 8" id="KW-0472">Membrane</keyword>
<comment type="caution">
    <text evidence="10">The sequence shown here is derived from an EMBL/GenBank/DDBJ whole genome shotgun (WGS) entry which is preliminary data.</text>
</comment>
<evidence type="ECO:0000256" key="2">
    <source>
        <dbReference type="ARBA" id="ARBA00007069"/>
    </source>
</evidence>
<dbReference type="InterPro" id="IPR035906">
    <property type="entry name" value="MetI-like_sf"/>
</dbReference>
<proteinExistence type="inferred from homology"/>
<evidence type="ECO:0000259" key="9">
    <source>
        <dbReference type="PROSITE" id="PS50928"/>
    </source>
</evidence>
<evidence type="ECO:0000256" key="6">
    <source>
        <dbReference type="ARBA" id="ARBA00022989"/>
    </source>
</evidence>
<feature type="transmembrane region" description="Helical" evidence="8">
    <location>
        <begin position="38"/>
        <end position="61"/>
    </location>
</feature>
<dbReference type="PANTHER" id="PTHR42929">
    <property type="entry name" value="INNER MEMBRANE ABC TRANSPORTER PERMEASE PROTEIN YDCU-RELATED-RELATED"/>
    <property type="match status" value="1"/>
</dbReference>
<dbReference type="OrthoDB" id="9807047at2"/>
<keyword evidence="5 8" id="KW-0812">Transmembrane</keyword>
<keyword evidence="11" id="KW-1185">Reference proteome</keyword>
<dbReference type="RefSeq" id="WP_100003345.1">
    <property type="nucleotide sequence ID" value="NZ_CP017943.1"/>
</dbReference>
<dbReference type="PROSITE" id="PS50928">
    <property type="entry name" value="ABC_TM1"/>
    <property type="match status" value="1"/>
</dbReference>
<dbReference type="KEGG" id="pht:BLM14_27630"/>
<dbReference type="EMBL" id="MZMT01000021">
    <property type="protein sequence ID" value="PIO45298.1"/>
    <property type="molecule type" value="Genomic_DNA"/>
</dbReference>
<comment type="subcellular location">
    <subcellularLocation>
        <location evidence="1 8">Cell membrane</location>
        <topology evidence="1 8">Multi-pass membrane protein</topology>
    </subcellularLocation>
</comment>
<evidence type="ECO:0000256" key="7">
    <source>
        <dbReference type="ARBA" id="ARBA00023136"/>
    </source>
</evidence>
<feature type="transmembrane region" description="Helical" evidence="8">
    <location>
        <begin position="347"/>
        <end position="372"/>
    </location>
</feature>
<evidence type="ECO:0000256" key="1">
    <source>
        <dbReference type="ARBA" id="ARBA00004651"/>
    </source>
</evidence>
<evidence type="ECO:0000256" key="3">
    <source>
        <dbReference type="ARBA" id="ARBA00022448"/>
    </source>
</evidence>
<dbReference type="GO" id="GO:0005886">
    <property type="term" value="C:plasma membrane"/>
    <property type="evidence" value="ECO:0007669"/>
    <property type="project" value="UniProtKB-SubCell"/>
</dbReference>
<dbReference type="CDD" id="cd06261">
    <property type="entry name" value="TM_PBP2"/>
    <property type="match status" value="1"/>
</dbReference>
<dbReference type="SUPFAM" id="SSF161098">
    <property type="entry name" value="MetI-like"/>
    <property type="match status" value="1"/>
</dbReference>
<dbReference type="InterPro" id="IPR000515">
    <property type="entry name" value="MetI-like"/>
</dbReference>
<evidence type="ECO:0000256" key="5">
    <source>
        <dbReference type="ARBA" id="ARBA00022692"/>
    </source>
</evidence>
<protein>
    <submittedName>
        <fullName evidence="10">ABC transporter permease</fullName>
    </submittedName>
</protein>
<gene>
    <name evidence="10" type="ORF">B5P45_08560</name>
</gene>
<accession>A0A2N9W0N0</accession>
<feature type="transmembrane region" description="Helical" evidence="8">
    <location>
        <begin position="392"/>
        <end position="416"/>
    </location>
</feature>
<feature type="transmembrane region" description="Helical" evidence="8">
    <location>
        <begin position="243"/>
        <end position="266"/>
    </location>
</feature>
<feature type="transmembrane region" description="Helical" evidence="8">
    <location>
        <begin position="208"/>
        <end position="231"/>
    </location>
</feature>
<evidence type="ECO:0000256" key="4">
    <source>
        <dbReference type="ARBA" id="ARBA00022475"/>
    </source>
</evidence>
<dbReference type="Pfam" id="PF00528">
    <property type="entry name" value="BPD_transp_1"/>
    <property type="match status" value="1"/>
</dbReference>
<keyword evidence="6 8" id="KW-1133">Transmembrane helix</keyword>
<keyword evidence="4" id="KW-1003">Cell membrane</keyword>
<dbReference type="GO" id="GO:0055085">
    <property type="term" value="P:transmembrane transport"/>
    <property type="evidence" value="ECO:0007669"/>
    <property type="project" value="InterPro"/>
</dbReference>
<evidence type="ECO:0000313" key="11">
    <source>
        <dbReference type="Proteomes" id="UP000232163"/>
    </source>
</evidence>
<evidence type="ECO:0000313" key="10">
    <source>
        <dbReference type="EMBL" id="PIO45298.1"/>
    </source>
</evidence>
<dbReference type="AlphaFoldDB" id="A0A2N9W0N0"/>
<dbReference type="Gene3D" id="1.10.3720.10">
    <property type="entry name" value="MetI-like"/>
    <property type="match status" value="1"/>
</dbReference>
<evidence type="ECO:0000256" key="8">
    <source>
        <dbReference type="RuleBase" id="RU363032"/>
    </source>
</evidence>
<feature type="domain" description="ABC transmembrane type-1" evidence="9">
    <location>
        <begin position="209"/>
        <end position="415"/>
    </location>
</feature>